<dbReference type="AlphaFoldDB" id="A0AAV6V029"/>
<evidence type="ECO:0008006" key="3">
    <source>
        <dbReference type="Google" id="ProtNLM"/>
    </source>
</evidence>
<evidence type="ECO:0000313" key="1">
    <source>
        <dbReference type="EMBL" id="KAG8189859.1"/>
    </source>
</evidence>
<accession>A0AAV6V029</accession>
<evidence type="ECO:0000313" key="2">
    <source>
        <dbReference type="Proteomes" id="UP000827092"/>
    </source>
</evidence>
<protein>
    <recommendedName>
        <fullName evidence="3">Addiction module toxin RelE</fullName>
    </recommendedName>
</protein>
<sequence>MIIVKTKSFEAKYNKFSSIKRFKEYVDYKLTLIENNEIINSKPFTGDHIPKGINIRITRIHEKYRLLYVVLEFVGKTVVSLIDRDHAYGNKKYMPYVKELIEQVNIEKENCQNSKRKRK</sequence>
<dbReference type="EMBL" id="JAFNEN010000201">
    <property type="protein sequence ID" value="KAG8189859.1"/>
    <property type="molecule type" value="Genomic_DNA"/>
</dbReference>
<proteinExistence type="predicted"/>
<comment type="caution">
    <text evidence="1">The sequence shown here is derived from an EMBL/GenBank/DDBJ whole genome shotgun (WGS) entry which is preliminary data.</text>
</comment>
<keyword evidence="2" id="KW-1185">Reference proteome</keyword>
<dbReference type="Proteomes" id="UP000827092">
    <property type="component" value="Unassembled WGS sequence"/>
</dbReference>
<name>A0AAV6V029_9ARAC</name>
<organism evidence="1 2">
    <name type="scientific">Oedothorax gibbosus</name>
    <dbReference type="NCBI Taxonomy" id="931172"/>
    <lineage>
        <taxon>Eukaryota</taxon>
        <taxon>Metazoa</taxon>
        <taxon>Ecdysozoa</taxon>
        <taxon>Arthropoda</taxon>
        <taxon>Chelicerata</taxon>
        <taxon>Arachnida</taxon>
        <taxon>Araneae</taxon>
        <taxon>Araneomorphae</taxon>
        <taxon>Entelegynae</taxon>
        <taxon>Araneoidea</taxon>
        <taxon>Linyphiidae</taxon>
        <taxon>Erigoninae</taxon>
        <taxon>Oedothorax</taxon>
    </lineage>
</organism>
<gene>
    <name evidence="1" type="ORF">JTE90_023366</name>
</gene>
<reference evidence="1 2" key="1">
    <citation type="journal article" date="2022" name="Nat. Ecol. Evol.">
        <title>A masculinizing supergene underlies an exaggerated male reproductive morph in a spider.</title>
        <authorList>
            <person name="Hendrickx F."/>
            <person name="De Corte Z."/>
            <person name="Sonet G."/>
            <person name="Van Belleghem S.M."/>
            <person name="Kostlbacher S."/>
            <person name="Vangestel C."/>
        </authorList>
    </citation>
    <scope>NUCLEOTIDE SEQUENCE [LARGE SCALE GENOMIC DNA]</scope>
    <source>
        <strain evidence="1">W744_W776</strain>
    </source>
</reference>